<evidence type="ECO:0000259" key="2">
    <source>
        <dbReference type="Pfam" id="PF13568"/>
    </source>
</evidence>
<proteinExistence type="predicted"/>
<dbReference type="EMBL" id="LSFM01000018">
    <property type="protein sequence ID" value="OBY65355.1"/>
    <property type="molecule type" value="Genomic_DNA"/>
</dbReference>
<dbReference type="AlphaFoldDB" id="A0A1B8U0F9"/>
<evidence type="ECO:0000313" key="3">
    <source>
        <dbReference type="EMBL" id="OBY65355.1"/>
    </source>
</evidence>
<dbReference type="OrthoDB" id="947434at2"/>
<evidence type="ECO:0000313" key="4">
    <source>
        <dbReference type="Proteomes" id="UP000092584"/>
    </source>
</evidence>
<sequence length="204" mass="22188">MKKVLFSIGLAILGFSNVNAQEVKFGAKAGVNLARFAGDDLEDVENLLGFNVGAFAEISISEKFIFQPELLYSTQGASSGEEFGGDDFENNIKTSYLNVPLMLKFAASDRFMLELGPQVGFLLSAKSEVKGEMDGSSFSVEEDVKDSFKSVDFGLNFGASFYIVENIFIAGRYNLGLSSIADGEDSEDVNVKNSVFSFSLGYRF</sequence>
<name>A0A1B8U0F9_9FLAO</name>
<feature type="signal peptide" evidence="1">
    <location>
        <begin position="1"/>
        <end position="20"/>
    </location>
</feature>
<dbReference type="STRING" id="1774273.LPB03_02045"/>
<feature type="chain" id="PRO_5008615836" description="Outer membrane protein beta-barrel domain-containing protein" evidence="1">
    <location>
        <begin position="21"/>
        <end position="204"/>
    </location>
</feature>
<comment type="caution">
    <text evidence="3">The sequence shown here is derived from an EMBL/GenBank/DDBJ whole genome shotgun (WGS) entry which is preliminary data.</text>
</comment>
<dbReference type="SUPFAM" id="SSF56925">
    <property type="entry name" value="OMPA-like"/>
    <property type="match status" value="1"/>
</dbReference>
<evidence type="ECO:0000256" key="1">
    <source>
        <dbReference type="SAM" id="SignalP"/>
    </source>
</evidence>
<keyword evidence="1" id="KW-0732">Signal</keyword>
<dbReference type="RefSeq" id="WP_065318133.1">
    <property type="nucleotide sequence ID" value="NZ_CP017477.1"/>
</dbReference>
<reference evidence="4" key="1">
    <citation type="submission" date="2016-02" db="EMBL/GenBank/DDBJ databases">
        <authorList>
            <person name="Shin S.-K."/>
            <person name="Yi H."/>
            <person name="Kim E."/>
        </authorList>
    </citation>
    <scope>NUCLEOTIDE SEQUENCE [LARGE SCALE GENOMIC DNA]</scope>
    <source>
        <strain evidence="4">LPB0003</strain>
    </source>
</reference>
<keyword evidence="4" id="KW-1185">Reference proteome</keyword>
<protein>
    <recommendedName>
        <fullName evidence="2">Outer membrane protein beta-barrel domain-containing protein</fullName>
    </recommendedName>
</protein>
<dbReference type="Pfam" id="PF13568">
    <property type="entry name" value="OMP_b-brl_2"/>
    <property type="match status" value="1"/>
</dbReference>
<dbReference type="InterPro" id="IPR011250">
    <property type="entry name" value="OMP/PagP_B-barrel"/>
</dbReference>
<dbReference type="Proteomes" id="UP000092584">
    <property type="component" value="Unassembled WGS sequence"/>
</dbReference>
<dbReference type="InterPro" id="IPR025665">
    <property type="entry name" value="Beta-barrel_OMP_2"/>
</dbReference>
<gene>
    <name evidence="3" type="ORF">LPB3_03065</name>
</gene>
<organism evidence="3 4">
    <name type="scientific">Polaribacter vadi</name>
    <dbReference type="NCBI Taxonomy" id="1774273"/>
    <lineage>
        <taxon>Bacteria</taxon>
        <taxon>Pseudomonadati</taxon>
        <taxon>Bacteroidota</taxon>
        <taxon>Flavobacteriia</taxon>
        <taxon>Flavobacteriales</taxon>
        <taxon>Flavobacteriaceae</taxon>
    </lineage>
</organism>
<accession>A0A1B8U0F9</accession>
<feature type="domain" description="Outer membrane protein beta-barrel" evidence="2">
    <location>
        <begin position="20"/>
        <end position="181"/>
    </location>
</feature>
<dbReference type="KEGG" id="pob:LPB03_02045"/>